<dbReference type="AlphaFoldDB" id="A0AAD1DPP7"/>
<dbReference type="Proteomes" id="UP000278288">
    <property type="component" value="Chromosome"/>
</dbReference>
<reference evidence="2 3" key="1">
    <citation type="submission" date="2018-11" db="EMBL/GenBank/DDBJ databases">
        <title>Proposal to divide the Flavobacteriaceae and reorganize its genera based on Amino Acid Identity values calculated from whole genome sequences.</title>
        <authorList>
            <person name="Nicholson A.C."/>
            <person name="Gulvik C.A."/>
            <person name="Whitney A.M."/>
            <person name="Humrighouse B.W."/>
            <person name="Bell M."/>
            <person name="Holmes B."/>
            <person name="Steigerwalt A.G."/>
            <person name="Villarma A."/>
            <person name="Sheth M."/>
            <person name="Batra D."/>
            <person name="Pryor J."/>
            <person name="Bernardet J.-F."/>
            <person name="Hugo C."/>
            <person name="Kampfer P."/>
            <person name="Newman J."/>
            <person name="McQuiston J.R."/>
        </authorList>
    </citation>
    <scope>NUCLEOTIDE SEQUENCE [LARGE SCALE GENOMIC DNA]</scope>
    <source>
        <strain evidence="2 3">G0041</strain>
    </source>
</reference>
<keyword evidence="1" id="KW-1133">Transmembrane helix</keyword>
<gene>
    <name evidence="2" type="ORF">EG343_07875</name>
</gene>
<feature type="transmembrane region" description="Helical" evidence="1">
    <location>
        <begin position="187"/>
        <end position="207"/>
    </location>
</feature>
<proteinExistence type="predicted"/>
<evidence type="ECO:0000313" key="3">
    <source>
        <dbReference type="Proteomes" id="UP000278288"/>
    </source>
</evidence>
<dbReference type="EMBL" id="CP033923">
    <property type="protein sequence ID" value="AZA90542.1"/>
    <property type="molecule type" value="Genomic_DNA"/>
</dbReference>
<evidence type="ECO:0000256" key="1">
    <source>
        <dbReference type="SAM" id="Phobius"/>
    </source>
</evidence>
<name>A0AAD1DPP7_CHRNA</name>
<keyword evidence="1" id="KW-0472">Membrane</keyword>
<organism evidence="2 3">
    <name type="scientific">Chryseobacterium nakagawai</name>
    <dbReference type="NCBI Taxonomy" id="1241982"/>
    <lineage>
        <taxon>Bacteria</taxon>
        <taxon>Pseudomonadati</taxon>
        <taxon>Bacteroidota</taxon>
        <taxon>Flavobacteriia</taxon>
        <taxon>Flavobacteriales</taxon>
        <taxon>Weeksellaceae</taxon>
        <taxon>Chryseobacterium group</taxon>
        <taxon>Chryseobacterium</taxon>
    </lineage>
</organism>
<feature type="transmembrane region" description="Helical" evidence="1">
    <location>
        <begin position="162"/>
        <end position="181"/>
    </location>
</feature>
<keyword evidence="3" id="KW-1185">Reference proteome</keyword>
<evidence type="ECO:0000313" key="2">
    <source>
        <dbReference type="EMBL" id="AZA90542.1"/>
    </source>
</evidence>
<accession>A0AAD1DPP7</accession>
<feature type="transmembrane region" description="Helical" evidence="1">
    <location>
        <begin position="111"/>
        <end position="127"/>
    </location>
</feature>
<sequence length="215" mass="24347">MLLNKITKKTTNFINKIIKLKFQYFRKKITLYQMDTKKNVLEKMSDRELEQYIKPDSKFVPQAIQYAYEILQSRGRTFTNEEQDHINSLISTVGSNEPVIIHPNHIKASNLIYLSGAIGIAGLIWTSEQLNSGLAIFISIAVIAFVFGTGYMIGKGNAVAKYLFIFLFVIGILGIPVIITHLSTEPILGIINIFQLIFQTWAVVLLLKIPKNKKV</sequence>
<keyword evidence="1" id="KW-0812">Transmembrane</keyword>
<feature type="transmembrane region" description="Helical" evidence="1">
    <location>
        <begin position="133"/>
        <end position="153"/>
    </location>
</feature>
<protein>
    <submittedName>
        <fullName evidence="2">Uncharacterized protein</fullName>
    </submittedName>
</protein>
<dbReference type="KEGG" id="cnk:EG343_07875"/>